<comment type="caution">
    <text evidence="2">The sequence shown here is derived from an EMBL/GenBank/DDBJ whole genome shotgun (WGS) entry which is preliminary data.</text>
</comment>
<feature type="compositionally biased region" description="Basic and acidic residues" evidence="1">
    <location>
        <begin position="44"/>
        <end position="53"/>
    </location>
</feature>
<evidence type="ECO:0000256" key="1">
    <source>
        <dbReference type="SAM" id="MobiDB-lite"/>
    </source>
</evidence>
<evidence type="ECO:0000313" key="3">
    <source>
        <dbReference type="Proteomes" id="UP000647172"/>
    </source>
</evidence>
<name>A0A919JF21_9ACTN</name>
<feature type="region of interest" description="Disordered" evidence="1">
    <location>
        <begin position="182"/>
        <end position="206"/>
    </location>
</feature>
<feature type="compositionally biased region" description="Basic and acidic residues" evidence="1">
    <location>
        <begin position="127"/>
        <end position="147"/>
    </location>
</feature>
<proteinExistence type="predicted"/>
<gene>
    <name evidence="2" type="ORF">Ani05nite_16790</name>
</gene>
<protein>
    <submittedName>
        <fullName evidence="2">Uncharacterized protein</fullName>
    </submittedName>
</protein>
<feature type="region of interest" description="Disordered" evidence="1">
    <location>
        <begin position="1"/>
        <end position="71"/>
    </location>
</feature>
<organism evidence="2 3">
    <name type="scientific">Actinoplanes nipponensis</name>
    <dbReference type="NCBI Taxonomy" id="135950"/>
    <lineage>
        <taxon>Bacteria</taxon>
        <taxon>Bacillati</taxon>
        <taxon>Actinomycetota</taxon>
        <taxon>Actinomycetes</taxon>
        <taxon>Micromonosporales</taxon>
        <taxon>Micromonosporaceae</taxon>
        <taxon>Actinoplanes</taxon>
    </lineage>
</organism>
<dbReference type="EMBL" id="BOMQ01000020">
    <property type="protein sequence ID" value="GIE48145.1"/>
    <property type="molecule type" value="Genomic_DNA"/>
</dbReference>
<feature type="region of interest" description="Disordered" evidence="1">
    <location>
        <begin position="127"/>
        <end position="152"/>
    </location>
</feature>
<evidence type="ECO:0000313" key="2">
    <source>
        <dbReference type="EMBL" id="GIE48145.1"/>
    </source>
</evidence>
<sequence length="206" mass="22124">MKRSGQEAHPISSRFAWKTARHGARRLRSRAITLADSASTRADPGPRKQEGTRGLHKRRTDVPPTPDATSMLDLEALGPKSPPELTKICAEDCAARGAKVARSHPRGYASTRSESPACANARTEIRAARADTPASERTHNLRRREPTHGQLGQTRRLAGCTGAGEFTDSAAIACSRFGIRDTGAGRVRTPLGRARGPHQRTPGPLG</sequence>
<reference evidence="2" key="1">
    <citation type="submission" date="2021-01" db="EMBL/GenBank/DDBJ databases">
        <title>Whole genome shotgun sequence of Actinoplanes nipponensis NBRC 14063.</title>
        <authorList>
            <person name="Komaki H."/>
            <person name="Tamura T."/>
        </authorList>
    </citation>
    <scope>NUCLEOTIDE SEQUENCE</scope>
    <source>
        <strain evidence="2">NBRC 14063</strain>
    </source>
</reference>
<feature type="compositionally biased region" description="Basic residues" evidence="1">
    <location>
        <begin position="19"/>
        <end position="29"/>
    </location>
</feature>
<dbReference type="AlphaFoldDB" id="A0A919JF21"/>
<accession>A0A919JF21</accession>
<keyword evidence="3" id="KW-1185">Reference proteome</keyword>
<dbReference type="Proteomes" id="UP000647172">
    <property type="component" value="Unassembled WGS sequence"/>
</dbReference>